<sequence length="472" mass="48555">MTNRAIFCLADVKAAVRGALRAGEPLLALDGVSTDSRTVSEGNLFVALGGESFDGNAFVAQAARAGARAALVREGFTPSEPLPAGFGLVETSDTLAALGALARVHRRRFPSLKLGAVTGSNGKTTTKELAHAAISFAFGESLKTEGNLNNEIGLPLTLLRLDPSHRAAVVEMGMSNPGEIGRLAAIAEPSAGLVTCAQAVHLEGLGSIEAVAKAKGELFHGLPPGAVAVANLDDPLTLAEARASRRPLLTFGTGAEADVRLVRIVSHDLRGLAFEVSFRGSDPAFVRIPLVGLHNAQNACAALALGLALGAAPDRLLTGLAAAKGFLRRLELKAAPGGVTVLDDCYNGNPASAVAALRTSRALAGEGRVVAVLGDLRELGSFEESGHREVGAAAAEAKVAGLVAFGPRSRTTAAEAAARGIPDAAILSTDDPAEALAWLRRSLREGDLVLFKASRGTRLERIADPLVKGEEV</sequence>
<dbReference type="GO" id="GO:0005524">
    <property type="term" value="F:ATP binding"/>
    <property type="evidence" value="ECO:0007669"/>
    <property type="project" value="UniProtKB-UniRule"/>
</dbReference>
<evidence type="ECO:0000259" key="13">
    <source>
        <dbReference type="Pfam" id="PF02875"/>
    </source>
</evidence>
<dbReference type="Gene3D" id="3.90.190.20">
    <property type="entry name" value="Mur ligase, C-terminal domain"/>
    <property type="match status" value="1"/>
</dbReference>
<keyword evidence="7 10" id="KW-0573">Peptidoglycan synthesis</keyword>
<evidence type="ECO:0000313" key="15">
    <source>
        <dbReference type="EMBL" id="AKU91867.1"/>
    </source>
</evidence>
<dbReference type="GO" id="GO:0005737">
    <property type="term" value="C:cytoplasm"/>
    <property type="evidence" value="ECO:0007669"/>
    <property type="project" value="UniProtKB-SubCell"/>
</dbReference>
<evidence type="ECO:0000256" key="3">
    <source>
        <dbReference type="ARBA" id="ARBA00022618"/>
    </source>
</evidence>
<dbReference type="Proteomes" id="UP000055590">
    <property type="component" value="Chromosome"/>
</dbReference>
<dbReference type="InterPro" id="IPR000713">
    <property type="entry name" value="Mur_ligase_N"/>
</dbReference>
<evidence type="ECO:0000256" key="7">
    <source>
        <dbReference type="ARBA" id="ARBA00022984"/>
    </source>
</evidence>
<protein>
    <recommendedName>
        <fullName evidence="10 11">UDP-N-acetylmuramoyl-tripeptide--D-alanyl-D-alanine ligase</fullName>
        <ecNumber evidence="10 11">6.3.2.10</ecNumber>
    </recommendedName>
    <alternativeName>
        <fullName evidence="10">D-alanyl-D-alanine-adding enzyme</fullName>
    </alternativeName>
</protein>
<keyword evidence="3 10" id="KW-0132">Cell division</keyword>
<dbReference type="PATRIC" id="fig|1391653.3.peg.2353"/>
<evidence type="ECO:0000256" key="6">
    <source>
        <dbReference type="ARBA" id="ARBA00022960"/>
    </source>
</evidence>
<dbReference type="Pfam" id="PF02875">
    <property type="entry name" value="Mur_ligase_C"/>
    <property type="match status" value="1"/>
</dbReference>
<evidence type="ECO:0000259" key="12">
    <source>
        <dbReference type="Pfam" id="PF01225"/>
    </source>
</evidence>
<gene>
    <name evidence="10" type="primary">murF</name>
    <name evidence="15" type="ORF">AKJ08_2254</name>
</gene>
<evidence type="ECO:0000256" key="2">
    <source>
        <dbReference type="ARBA" id="ARBA00022598"/>
    </source>
</evidence>
<evidence type="ECO:0000313" key="16">
    <source>
        <dbReference type="Proteomes" id="UP000055590"/>
    </source>
</evidence>
<dbReference type="KEGG" id="vin:AKJ08_2254"/>
<dbReference type="EMBL" id="CP012332">
    <property type="protein sequence ID" value="AKU91867.1"/>
    <property type="molecule type" value="Genomic_DNA"/>
</dbReference>
<comment type="function">
    <text evidence="10 11">Involved in cell wall formation. Catalyzes the final step in the synthesis of UDP-N-acetylmuramoyl-pentapeptide, the precursor of murein.</text>
</comment>
<dbReference type="GO" id="GO:0008766">
    <property type="term" value="F:UDP-N-acetylmuramoylalanyl-D-glutamyl-2,6-diaminopimelate-D-alanyl-D-alanine ligase activity"/>
    <property type="evidence" value="ECO:0007669"/>
    <property type="project" value="RHEA"/>
</dbReference>
<keyword evidence="9 10" id="KW-0961">Cell wall biogenesis/degradation</keyword>
<dbReference type="AlphaFoldDB" id="A0A0K1PEE3"/>
<dbReference type="InterPro" id="IPR013221">
    <property type="entry name" value="Mur_ligase_cen"/>
</dbReference>
<keyword evidence="8 10" id="KW-0131">Cell cycle</keyword>
<keyword evidence="4 10" id="KW-0547">Nucleotide-binding</keyword>
<keyword evidence="5 10" id="KW-0067">ATP-binding</keyword>
<dbReference type="SUPFAM" id="SSF53244">
    <property type="entry name" value="MurD-like peptide ligases, peptide-binding domain"/>
    <property type="match status" value="1"/>
</dbReference>
<dbReference type="RefSeq" id="WP_082343067.1">
    <property type="nucleotide sequence ID" value="NZ_CP012332.1"/>
</dbReference>
<feature type="domain" description="Mur ligase central" evidence="14">
    <location>
        <begin position="117"/>
        <end position="305"/>
    </location>
</feature>
<evidence type="ECO:0000259" key="14">
    <source>
        <dbReference type="Pfam" id="PF08245"/>
    </source>
</evidence>
<dbReference type="InterPro" id="IPR036615">
    <property type="entry name" value="Mur_ligase_C_dom_sf"/>
</dbReference>
<dbReference type="UniPathway" id="UPA00219"/>
<dbReference type="STRING" id="1391653.AKJ08_2254"/>
<name>A0A0K1PEE3_9BACT</name>
<dbReference type="Gene3D" id="3.40.1190.10">
    <property type="entry name" value="Mur-like, catalytic domain"/>
    <property type="match status" value="1"/>
</dbReference>
<dbReference type="NCBIfam" id="TIGR01143">
    <property type="entry name" value="murF"/>
    <property type="match status" value="1"/>
</dbReference>
<comment type="similarity">
    <text evidence="10">Belongs to the MurCDEF family. MurF subfamily.</text>
</comment>
<evidence type="ECO:0000256" key="8">
    <source>
        <dbReference type="ARBA" id="ARBA00023306"/>
    </source>
</evidence>
<dbReference type="InterPro" id="IPR005863">
    <property type="entry name" value="UDP-N-AcMur_synth"/>
</dbReference>
<keyword evidence="16" id="KW-1185">Reference proteome</keyword>
<evidence type="ECO:0000256" key="9">
    <source>
        <dbReference type="ARBA" id="ARBA00023316"/>
    </source>
</evidence>
<comment type="pathway">
    <text evidence="10 11">Cell wall biogenesis; peptidoglycan biosynthesis.</text>
</comment>
<dbReference type="EC" id="6.3.2.10" evidence="10 11"/>
<dbReference type="SUPFAM" id="SSF53623">
    <property type="entry name" value="MurD-like peptide ligases, catalytic domain"/>
    <property type="match status" value="1"/>
</dbReference>
<dbReference type="InterPro" id="IPR051046">
    <property type="entry name" value="MurCDEF_CellWall_CoF430Synth"/>
</dbReference>
<dbReference type="InterPro" id="IPR004101">
    <property type="entry name" value="Mur_ligase_C"/>
</dbReference>
<dbReference type="Pfam" id="PF01225">
    <property type="entry name" value="Mur_ligase"/>
    <property type="match status" value="1"/>
</dbReference>
<dbReference type="GO" id="GO:0008360">
    <property type="term" value="P:regulation of cell shape"/>
    <property type="evidence" value="ECO:0007669"/>
    <property type="project" value="UniProtKB-KW"/>
</dbReference>
<proteinExistence type="inferred from homology"/>
<comment type="catalytic activity">
    <reaction evidence="10 11">
        <text>D-alanyl-D-alanine + UDP-N-acetyl-alpha-D-muramoyl-L-alanyl-gamma-D-glutamyl-meso-2,6-diaminopimelate + ATP = UDP-N-acetyl-alpha-D-muramoyl-L-alanyl-gamma-D-glutamyl-meso-2,6-diaminopimeloyl-D-alanyl-D-alanine + ADP + phosphate + H(+)</text>
        <dbReference type="Rhea" id="RHEA:28374"/>
        <dbReference type="ChEBI" id="CHEBI:15378"/>
        <dbReference type="ChEBI" id="CHEBI:30616"/>
        <dbReference type="ChEBI" id="CHEBI:43474"/>
        <dbReference type="ChEBI" id="CHEBI:57822"/>
        <dbReference type="ChEBI" id="CHEBI:61386"/>
        <dbReference type="ChEBI" id="CHEBI:83905"/>
        <dbReference type="ChEBI" id="CHEBI:456216"/>
        <dbReference type="EC" id="6.3.2.10"/>
    </reaction>
</comment>
<keyword evidence="1 10" id="KW-0963">Cytoplasm</keyword>
<dbReference type="GO" id="GO:0051301">
    <property type="term" value="P:cell division"/>
    <property type="evidence" value="ECO:0007669"/>
    <property type="project" value="UniProtKB-KW"/>
</dbReference>
<dbReference type="OrthoDB" id="9801978at2"/>
<keyword evidence="6 10" id="KW-0133">Cell shape</keyword>
<dbReference type="GO" id="GO:0071555">
    <property type="term" value="P:cell wall organization"/>
    <property type="evidence" value="ECO:0007669"/>
    <property type="project" value="UniProtKB-KW"/>
</dbReference>
<dbReference type="SUPFAM" id="SSF63418">
    <property type="entry name" value="MurE/MurF N-terminal domain"/>
    <property type="match status" value="1"/>
</dbReference>
<dbReference type="InterPro" id="IPR036565">
    <property type="entry name" value="Mur-like_cat_sf"/>
</dbReference>
<feature type="binding site" evidence="10">
    <location>
        <begin position="119"/>
        <end position="125"/>
    </location>
    <ligand>
        <name>ATP</name>
        <dbReference type="ChEBI" id="CHEBI:30616"/>
    </ligand>
</feature>
<reference evidence="15 16" key="1">
    <citation type="submission" date="2015-08" db="EMBL/GenBank/DDBJ databases">
        <authorList>
            <person name="Babu N.S."/>
            <person name="Beckwith C.J."/>
            <person name="Beseler K.G."/>
            <person name="Brison A."/>
            <person name="Carone J.V."/>
            <person name="Caskin T.P."/>
            <person name="Diamond M."/>
            <person name="Durham M.E."/>
            <person name="Foxe J.M."/>
            <person name="Go M."/>
            <person name="Henderson B.A."/>
            <person name="Jones I.B."/>
            <person name="McGettigan J.A."/>
            <person name="Micheletti S.J."/>
            <person name="Nasrallah M.E."/>
            <person name="Ortiz D."/>
            <person name="Piller C.R."/>
            <person name="Privatt S.R."/>
            <person name="Schneider S.L."/>
            <person name="Sharp S."/>
            <person name="Smith T.C."/>
            <person name="Stanton J.D."/>
            <person name="Ullery H.E."/>
            <person name="Wilson R.J."/>
            <person name="Serrano M.G."/>
            <person name="Buck G."/>
            <person name="Lee V."/>
            <person name="Wang Y."/>
            <person name="Carvalho R."/>
            <person name="Voegtly L."/>
            <person name="Shi R."/>
            <person name="Duckworth R."/>
            <person name="Johnson A."/>
            <person name="Loviza R."/>
            <person name="Walstead R."/>
            <person name="Shah Z."/>
            <person name="Kiflezghi M."/>
            <person name="Wade K."/>
            <person name="Ball S.L."/>
            <person name="Bradley K.W."/>
            <person name="Asai D.J."/>
            <person name="Bowman C.A."/>
            <person name="Russell D.A."/>
            <person name="Pope W.H."/>
            <person name="Jacobs-Sera D."/>
            <person name="Hendrix R.W."/>
            <person name="Hatfull G.F."/>
        </authorList>
    </citation>
    <scope>NUCLEOTIDE SEQUENCE [LARGE SCALE GENOMIC DNA]</scope>
    <source>
        <strain evidence="15 16">DSM 27710</strain>
    </source>
</reference>
<accession>A0A0K1PEE3</accession>
<dbReference type="Pfam" id="PF08245">
    <property type="entry name" value="Mur_ligase_M"/>
    <property type="match status" value="1"/>
</dbReference>
<dbReference type="PANTHER" id="PTHR43024:SF1">
    <property type="entry name" value="UDP-N-ACETYLMURAMOYL-TRIPEPTIDE--D-ALANYL-D-ALANINE LIGASE"/>
    <property type="match status" value="1"/>
</dbReference>
<dbReference type="InterPro" id="IPR035911">
    <property type="entry name" value="MurE/MurF_N"/>
</dbReference>
<dbReference type="GO" id="GO:0047480">
    <property type="term" value="F:UDP-N-acetylmuramoyl-tripeptide-D-alanyl-D-alanine ligase activity"/>
    <property type="evidence" value="ECO:0007669"/>
    <property type="project" value="UniProtKB-UniRule"/>
</dbReference>
<dbReference type="HAMAP" id="MF_02019">
    <property type="entry name" value="MurF"/>
    <property type="match status" value="1"/>
</dbReference>
<feature type="domain" description="Mur ligase N-terminal catalytic" evidence="12">
    <location>
        <begin position="30"/>
        <end position="76"/>
    </location>
</feature>
<evidence type="ECO:0000256" key="5">
    <source>
        <dbReference type="ARBA" id="ARBA00022840"/>
    </source>
</evidence>
<dbReference type="GO" id="GO:0009252">
    <property type="term" value="P:peptidoglycan biosynthetic process"/>
    <property type="evidence" value="ECO:0007669"/>
    <property type="project" value="UniProtKB-UniRule"/>
</dbReference>
<keyword evidence="2 10" id="KW-0436">Ligase</keyword>
<dbReference type="PANTHER" id="PTHR43024">
    <property type="entry name" value="UDP-N-ACETYLMURAMOYL-TRIPEPTIDE--D-ALANYL-D-ALANINE LIGASE"/>
    <property type="match status" value="1"/>
</dbReference>
<comment type="subcellular location">
    <subcellularLocation>
        <location evidence="10 11">Cytoplasm</location>
    </subcellularLocation>
</comment>
<evidence type="ECO:0000256" key="10">
    <source>
        <dbReference type="HAMAP-Rule" id="MF_02019"/>
    </source>
</evidence>
<feature type="domain" description="Mur ligase C-terminal" evidence="13">
    <location>
        <begin position="328"/>
        <end position="455"/>
    </location>
</feature>
<evidence type="ECO:0000256" key="4">
    <source>
        <dbReference type="ARBA" id="ARBA00022741"/>
    </source>
</evidence>
<organism evidence="15 16">
    <name type="scientific">Vulgatibacter incomptus</name>
    <dbReference type="NCBI Taxonomy" id="1391653"/>
    <lineage>
        <taxon>Bacteria</taxon>
        <taxon>Pseudomonadati</taxon>
        <taxon>Myxococcota</taxon>
        <taxon>Myxococcia</taxon>
        <taxon>Myxococcales</taxon>
        <taxon>Cystobacterineae</taxon>
        <taxon>Vulgatibacteraceae</taxon>
        <taxon>Vulgatibacter</taxon>
    </lineage>
</organism>
<evidence type="ECO:0000256" key="11">
    <source>
        <dbReference type="RuleBase" id="RU004136"/>
    </source>
</evidence>
<dbReference type="Gene3D" id="3.40.1390.10">
    <property type="entry name" value="MurE/MurF, N-terminal domain"/>
    <property type="match status" value="1"/>
</dbReference>
<evidence type="ECO:0000256" key="1">
    <source>
        <dbReference type="ARBA" id="ARBA00022490"/>
    </source>
</evidence>